<dbReference type="Gene3D" id="3.40.630.10">
    <property type="entry name" value="Zn peptidases"/>
    <property type="match status" value="1"/>
</dbReference>
<dbReference type="AlphaFoldDB" id="A0A8E0VIU2"/>
<dbReference type="SUPFAM" id="SSF53187">
    <property type="entry name" value="Zn-dependent exopeptidases"/>
    <property type="match status" value="1"/>
</dbReference>
<dbReference type="Pfam" id="PF01546">
    <property type="entry name" value="Peptidase_M20"/>
    <property type="match status" value="1"/>
</dbReference>
<dbReference type="Proteomes" id="UP000728185">
    <property type="component" value="Unassembled WGS sequence"/>
</dbReference>
<accession>A0A8E0VIU2</accession>
<sequence>MKCVGIQQLEAIRRLKSRDIHQLRRTVYLTFVPDEELGGRLGMKQFVAGEKPSSNELLNEIAFSDLNVEFCLDEGLPSPTDKYLAFYDERRPLWDCNQNEKAVFGGHGLSLSDNTAGEKLQKFLNR</sequence>
<evidence type="ECO:0000313" key="1">
    <source>
        <dbReference type="EMBL" id="KAA0191827.1"/>
    </source>
</evidence>
<gene>
    <name evidence="1" type="ORF">FBUS_11505</name>
</gene>
<protein>
    <submittedName>
        <fullName evidence="1">Aminoacylase-1</fullName>
    </submittedName>
</protein>
<dbReference type="OrthoDB" id="3064516at2759"/>
<organism evidence="1 2">
    <name type="scientific">Fasciolopsis buskii</name>
    <dbReference type="NCBI Taxonomy" id="27845"/>
    <lineage>
        <taxon>Eukaryota</taxon>
        <taxon>Metazoa</taxon>
        <taxon>Spiralia</taxon>
        <taxon>Lophotrochozoa</taxon>
        <taxon>Platyhelminthes</taxon>
        <taxon>Trematoda</taxon>
        <taxon>Digenea</taxon>
        <taxon>Plagiorchiida</taxon>
        <taxon>Echinostomata</taxon>
        <taxon>Echinostomatoidea</taxon>
        <taxon>Fasciolidae</taxon>
        <taxon>Fasciolopsis</taxon>
    </lineage>
</organism>
<dbReference type="PANTHER" id="PTHR45892">
    <property type="entry name" value="AMINOACYLASE-1"/>
    <property type="match status" value="1"/>
</dbReference>
<dbReference type="EMBL" id="LUCM01006096">
    <property type="protein sequence ID" value="KAA0191827.1"/>
    <property type="molecule type" value="Genomic_DNA"/>
</dbReference>
<dbReference type="GO" id="GO:0004046">
    <property type="term" value="F:aminoacylase activity"/>
    <property type="evidence" value="ECO:0007669"/>
    <property type="project" value="TreeGrafter"/>
</dbReference>
<comment type="caution">
    <text evidence="1">The sequence shown here is derived from an EMBL/GenBank/DDBJ whole genome shotgun (WGS) entry which is preliminary data.</text>
</comment>
<reference evidence="1" key="1">
    <citation type="submission" date="2019-05" db="EMBL/GenBank/DDBJ databases">
        <title>Annotation for the trematode Fasciolopsis buski.</title>
        <authorList>
            <person name="Choi Y.-J."/>
        </authorList>
    </citation>
    <scope>NUCLEOTIDE SEQUENCE</scope>
    <source>
        <strain evidence="1">HT</strain>
        <tissue evidence="1">Whole worm</tissue>
    </source>
</reference>
<dbReference type="InterPro" id="IPR052083">
    <property type="entry name" value="Aminoacylase-1_M20A"/>
</dbReference>
<name>A0A8E0VIU2_9TREM</name>
<dbReference type="PANTHER" id="PTHR45892:SF1">
    <property type="entry name" value="AMINOACYLASE-1"/>
    <property type="match status" value="1"/>
</dbReference>
<evidence type="ECO:0000313" key="2">
    <source>
        <dbReference type="Proteomes" id="UP000728185"/>
    </source>
</evidence>
<dbReference type="InterPro" id="IPR002933">
    <property type="entry name" value="Peptidase_M20"/>
</dbReference>
<proteinExistence type="predicted"/>
<keyword evidence="2" id="KW-1185">Reference proteome</keyword>